<name>A0A1F7RTS3_9BACT</name>
<reference evidence="1 2" key="1">
    <citation type="journal article" date="2016" name="Nat. Commun.">
        <title>Thousands of microbial genomes shed light on interconnected biogeochemical processes in an aquifer system.</title>
        <authorList>
            <person name="Anantharaman K."/>
            <person name="Brown C.T."/>
            <person name="Hug L.A."/>
            <person name="Sharon I."/>
            <person name="Castelle C.J."/>
            <person name="Probst A.J."/>
            <person name="Thomas B.C."/>
            <person name="Singh A."/>
            <person name="Wilkins M.J."/>
            <person name="Karaoz U."/>
            <person name="Brodie E.L."/>
            <person name="Williams K.H."/>
            <person name="Hubbard S.S."/>
            <person name="Banfield J.F."/>
        </authorList>
    </citation>
    <scope>NUCLEOTIDE SEQUENCE [LARGE SCALE GENOMIC DNA]</scope>
</reference>
<dbReference type="Proteomes" id="UP000178435">
    <property type="component" value="Unassembled WGS sequence"/>
</dbReference>
<comment type="caution">
    <text evidence="1">The sequence shown here is derived from an EMBL/GenBank/DDBJ whole genome shotgun (WGS) entry which is preliminary data.</text>
</comment>
<accession>A0A1F7RTS3</accession>
<sequence length="161" mass="18292">MKAKSNTRDLSPTEVDTFLREQKVGMLSLTNGQSPYAIPLAYSYDNNFIYLTLGPQGKKMEYIGKNRNACFTVFWVPQEYGKGNGSWKSVICDGEIEQLTTPEEIKKAVRVLEKHMGMPQGALDKILEMQIKNPQASNFWRVNVKSSRGKGVENFKEEFSE</sequence>
<evidence type="ECO:0000313" key="1">
    <source>
        <dbReference type="EMBL" id="OGL44965.1"/>
    </source>
</evidence>
<dbReference type="SUPFAM" id="SSF50475">
    <property type="entry name" value="FMN-binding split barrel"/>
    <property type="match status" value="1"/>
</dbReference>
<organism evidence="1 2">
    <name type="scientific">Candidatus Schekmanbacteria bacterium RBG_16_38_11</name>
    <dbReference type="NCBI Taxonomy" id="1817880"/>
    <lineage>
        <taxon>Bacteria</taxon>
        <taxon>Candidatus Schekmaniibacteriota</taxon>
    </lineage>
</organism>
<dbReference type="EMBL" id="MGDF01000116">
    <property type="protein sequence ID" value="OGL44965.1"/>
    <property type="molecule type" value="Genomic_DNA"/>
</dbReference>
<dbReference type="Pfam" id="PF12900">
    <property type="entry name" value="Pyridox_ox_2"/>
    <property type="match status" value="1"/>
</dbReference>
<evidence type="ECO:0008006" key="3">
    <source>
        <dbReference type="Google" id="ProtNLM"/>
    </source>
</evidence>
<dbReference type="Gene3D" id="2.30.110.10">
    <property type="entry name" value="Electron Transport, Fmn-binding Protein, Chain A"/>
    <property type="match status" value="1"/>
</dbReference>
<protein>
    <recommendedName>
        <fullName evidence="3">Pyridoxamine 5'-phosphate oxidase putative domain-containing protein</fullName>
    </recommendedName>
</protein>
<gene>
    <name evidence="1" type="ORF">A2149_03920</name>
</gene>
<evidence type="ECO:0000313" key="2">
    <source>
        <dbReference type="Proteomes" id="UP000178435"/>
    </source>
</evidence>
<dbReference type="InterPro" id="IPR012349">
    <property type="entry name" value="Split_barrel_FMN-bd"/>
</dbReference>
<dbReference type="InterPro" id="IPR024747">
    <property type="entry name" value="Pyridox_Oxase-rel"/>
</dbReference>
<dbReference type="PANTHER" id="PTHR34071:SF2">
    <property type="entry name" value="FLAVIN-NUCLEOTIDE-BINDING PROTEIN"/>
    <property type="match status" value="1"/>
</dbReference>
<dbReference type="AlphaFoldDB" id="A0A1F7RTS3"/>
<dbReference type="PANTHER" id="PTHR34071">
    <property type="entry name" value="5-NITROIMIDAZOLE ANTIBIOTICS RESISTANCE PROTEIN, NIMA-FAMILY-RELATED PROTEIN-RELATED"/>
    <property type="match status" value="1"/>
</dbReference>
<proteinExistence type="predicted"/>